<evidence type="ECO:0000313" key="3">
    <source>
        <dbReference type="Proteomes" id="UP000481861"/>
    </source>
</evidence>
<name>A0A7C8M221_9PLEO</name>
<dbReference type="Proteomes" id="UP000481861">
    <property type="component" value="Unassembled WGS sequence"/>
</dbReference>
<comment type="caution">
    <text evidence="2">The sequence shown here is derived from an EMBL/GenBank/DDBJ whole genome shotgun (WGS) entry which is preliminary data.</text>
</comment>
<dbReference type="EMBL" id="JAADJZ010000031">
    <property type="protein sequence ID" value="KAF2865798.1"/>
    <property type="molecule type" value="Genomic_DNA"/>
</dbReference>
<proteinExistence type="predicted"/>
<evidence type="ECO:0000313" key="2">
    <source>
        <dbReference type="EMBL" id="KAF2865798.1"/>
    </source>
</evidence>
<dbReference type="OrthoDB" id="3800738at2759"/>
<evidence type="ECO:0000256" key="1">
    <source>
        <dbReference type="SAM" id="MobiDB-lite"/>
    </source>
</evidence>
<feature type="region of interest" description="Disordered" evidence="1">
    <location>
        <begin position="29"/>
        <end position="49"/>
    </location>
</feature>
<protein>
    <submittedName>
        <fullName evidence="2">Uncharacterized protein</fullName>
    </submittedName>
</protein>
<keyword evidence="3" id="KW-1185">Reference proteome</keyword>
<dbReference type="AlphaFoldDB" id="A0A7C8M221"/>
<reference evidence="2 3" key="1">
    <citation type="submission" date="2020-01" db="EMBL/GenBank/DDBJ databases">
        <authorList>
            <consortium name="DOE Joint Genome Institute"/>
            <person name="Haridas S."/>
            <person name="Albert R."/>
            <person name="Binder M."/>
            <person name="Bloem J."/>
            <person name="Labutti K."/>
            <person name="Salamov A."/>
            <person name="Andreopoulos B."/>
            <person name="Baker S.E."/>
            <person name="Barry K."/>
            <person name="Bills G."/>
            <person name="Bluhm B.H."/>
            <person name="Cannon C."/>
            <person name="Castanera R."/>
            <person name="Culley D.E."/>
            <person name="Daum C."/>
            <person name="Ezra D."/>
            <person name="Gonzalez J.B."/>
            <person name="Henrissat B."/>
            <person name="Kuo A."/>
            <person name="Liang C."/>
            <person name="Lipzen A."/>
            <person name="Lutzoni F."/>
            <person name="Magnuson J."/>
            <person name="Mondo S."/>
            <person name="Nolan M."/>
            <person name="Ohm R."/>
            <person name="Pangilinan J."/>
            <person name="Park H.-J.H."/>
            <person name="Ramirez L."/>
            <person name="Alfaro M."/>
            <person name="Sun H."/>
            <person name="Tritt A."/>
            <person name="Yoshinaga Y."/>
            <person name="Zwiers L.-H.L."/>
            <person name="Turgeon B.G."/>
            <person name="Goodwin S.B."/>
            <person name="Spatafora J.W."/>
            <person name="Crous P.W."/>
            <person name="Grigoriev I.V."/>
        </authorList>
    </citation>
    <scope>NUCLEOTIDE SEQUENCE [LARGE SCALE GENOMIC DNA]</scope>
    <source>
        <strain evidence="2 3">CBS 611.86</strain>
    </source>
</reference>
<accession>A0A7C8M221</accession>
<sequence length="308" mass="35657">MYNVPRCVCKIWYINIEQTHSIQRTLWKRAQTSKESHPHSTPPTIEQQRYTSTNGEPLLAFHKRAFLRLLNSNSTEKDWSEYKHRASSIYMHNPPVFSRVMALSGDSKNVNCGQCCILHLGFRFENIHPLLIGLRDLDICMQGHGSEIYINLGLWAGRVEPGFSSYRTVPVLGSKVSSLCSLLKNTSEIARTCHLERDLFTRPMCTRLVAFFREEILETRNENGITLHEAVAVIARAVCRHLRSERDSMHDQHIFFQWTWEEISFAIPTERLLWETEGEWDDYAKTSRSAAQLLDNTIRDLENLIHGP</sequence>
<gene>
    <name evidence="2" type="ORF">BDV95DRAFT_651876</name>
</gene>
<organism evidence="2 3">
    <name type="scientific">Massariosphaeria phaeospora</name>
    <dbReference type="NCBI Taxonomy" id="100035"/>
    <lineage>
        <taxon>Eukaryota</taxon>
        <taxon>Fungi</taxon>
        <taxon>Dikarya</taxon>
        <taxon>Ascomycota</taxon>
        <taxon>Pezizomycotina</taxon>
        <taxon>Dothideomycetes</taxon>
        <taxon>Pleosporomycetidae</taxon>
        <taxon>Pleosporales</taxon>
        <taxon>Pleosporales incertae sedis</taxon>
        <taxon>Massariosphaeria</taxon>
    </lineage>
</organism>